<keyword evidence="3" id="KW-1185">Reference proteome</keyword>
<evidence type="ECO:0000313" key="2">
    <source>
        <dbReference type="EMBL" id="OCF33583.1"/>
    </source>
</evidence>
<reference evidence="3" key="2">
    <citation type="submission" date="2013-12" db="EMBL/GenBank/DDBJ databases">
        <title>Evolution of pathogenesis and genome organization in the Tremellales.</title>
        <authorList>
            <person name="Cuomo C."/>
            <person name="Litvintseva A."/>
            <person name="Heitman J."/>
            <person name="Chen Y."/>
            <person name="Sun S."/>
            <person name="Springer D."/>
            <person name="Dromer F."/>
            <person name="Young S."/>
            <person name="Zeng Q."/>
            <person name="Chapman S."/>
            <person name="Gujja S."/>
            <person name="Saif S."/>
            <person name="Birren B."/>
        </authorList>
    </citation>
    <scope>NUCLEOTIDE SEQUENCE [LARGE SCALE GENOMIC DNA]</scope>
    <source>
        <strain evidence="3">BCC8398</strain>
    </source>
</reference>
<feature type="compositionally biased region" description="Low complexity" evidence="1">
    <location>
        <begin position="8"/>
        <end position="30"/>
    </location>
</feature>
<protein>
    <submittedName>
        <fullName evidence="2">Uncharacterized protein</fullName>
    </submittedName>
</protein>
<sequence length="246" mass="26680">MPKHGQCSARSDAPTADTDSTSTSMSTTSTFPHPQMSGTDDSVAAAASAESNSAPAQPGSSGNRTWDDVMTDLAQRRSRSALHFESESKAGGGATESEFRSNAPGSTAAITLASRRSNTDEARRREDLRRLHEDEETYYTVSRKSGLSPSQAIEFAITVGAFDAEAPYLRLTAFMGSSFVPVSVAKKYYRQARDEIRGQAEQAGVEIPPDSEIYGRLQYLGDEDQAQFKRCEGYSEVFRTGVYTPS</sequence>
<evidence type="ECO:0000313" key="3">
    <source>
        <dbReference type="Proteomes" id="UP000092666"/>
    </source>
</evidence>
<gene>
    <name evidence="2" type="ORF">I316_04656</name>
</gene>
<evidence type="ECO:0000256" key="1">
    <source>
        <dbReference type="SAM" id="MobiDB-lite"/>
    </source>
</evidence>
<dbReference type="AlphaFoldDB" id="A0A1B9GRD8"/>
<reference evidence="2 3" key="1">
    <citation type="submission" date="2013-07" db="EMBL/GenBank/DDBJ databases">
        <title>The Genome Sequence of Cryptococcus heveanensis BCC8398.</title>
        <authorList>
            <consortium name="The Broad Institute Genome Sequencing Platform"/>
            <person name="Cuomo C."/>
            <person name="Litvintseva A."/>
            <person name="Chen Y."/>
            <person name="Heitman J."/>
            <person name="Sun S."/>
            <person name="Springer D."/>
            <person name="Dromer F."/>
            <person name="Young S.K."/>
            <person name="Zeng Q."/>
            <person name="Gargeya S."/>
            <person name="Fitzgerald M."/>
            <person name="Abouelleil A."/>
            <person name="Alvarado L."/>
            <person name="Berlin A.M."/>
            <person name="Chapman S.B."/>
            <person name="Dewar J."/>
            <person name="Goldberg J."/>
            <person name="Griggs A."/>
            <person name="Gujja S."/>
            <person name="Hansen M."/>
            <person name="Howarth C."/>
            <person name="Imamovic A."/>
            <person name="Larimer J."/>
            <person name="McCowan C."/>
            <person name="Murphy C."/>
            <person name="Pearson M."/>
            <person name="Priest M."/>
            <person name="Roberts A."/>
            <person name="Saif S."/>
            <person name="Shea T."/>
            <person name="Sykes S."/>
            <person name="Wortman J."/>
            <person name="Nusbaum C."/>
            <person name="Birren B."/>
        </authorList>
    </citation>
    <scope>NUCLEOTIDE SEQUENCE [LARGE SCALE GENOMIC DNA]</scope>
    <source>
        <strain evidence="2 3">BCC8398</strain>
    </source>
</reference>
<proteinExistence type="predicted"/>
<feature type="compositionally biased region" description="Low complexity" evidence="1">
    <location>
        <begin position="42"/>
        <end position="56"/>
    </location>
</feature>
<dbReference type="Proteomes" id="UP000092666">
    <property type="component" value="Unassembled WGS sequence"/>
</dbReference>
<dbReference type="EMBL" id="KI669504">
    <property type="protein sequence ID" value="OCF33583.1"/>
    <property type="molecule type" value="Genomic_DNA"/>
</dbReference>
<name>A0A1B9GRD8_9TREE</name>
<accession>A0A1B9GRD8</accession>
<organism evidence="2 3">
    <name type="scientific">Kwoniella heveanensis BCC8398</name>
    <dbReference type="NCBI Taxonomy" id="1296120"/>
    <lineage>
        <taxon>Eukaryota</taxon>
        <taxon>Fungi</taxon>
        <taxon>Dikarya</taxon>
        <taxon>Basidiomycota</taxon>
        <taxon>Agaricomycotina</taxon>
        <taxon>Tremellomycetes</taxon>
        <taxon>Tremellales</taxon>
        <taxon>Cryptococcaceae</taxon>
        <taxon>Kwoniella</taxon>
    </lineage>
</organism>
<feature type="region of interest" description="Disordered" evidence="1">
    <location>
        <begin position="1"/>
        <end position="125"/>
    </location>
</feature>